<name>D0WET3_SLAES</name>
<evidence type="ECO:0000313" key="3">
    <source>
        <dbReference type="Proteomes" id="UP000006001"/>
    </source>
</evidence>
<dbReference type="STRING" id="649764.HMPREF0762_00315"/>
<gene>
    <name evidence="2" type="ORF">HMPREF0762_00315</name>
</gene>
<dbReference type="EMBL" id="ACUX02000004">
    <property type="protein sequence ID" value="EEZ62221.1"/>
    <property type="molecule type" value="Genomic_DNA"/>
</dbReference>
<dbReference type="Proteomes" id="UP000006001">
    <property type="component" value="Unassembled WGS sequence"/>
</dbReference>
<comment type="caution">
    <text evidence="2">The sequence shown here is derived from an EMBL/GenBank/DDBJ whole genome shotgun (WGS) entry which is preliminary data.</text>
</comment>
<sequence>MGVLSPHMDENRASRQVKRTHVLPNIVSSMPACAKRAAGKGPFDRKGEARRARALSR</sequence>
<organism evidence="2 3">
    <name type="scientific">Slackia exigua (strain ATCC 700122 / DSM 15923 / CIP 105133 / JCM 11022 / KCTC 5966 / S-7)</name>
    <dbReference type="NCBI Taxonomy" id="649764"/>
    <lineage>
        <taxon>Bacteria</taxon>
        <taxon>Bacillati</taxon>
        <taxon>Actinomycetota</taxon>
        <taxon>Coriobacteriia</taxon>
        <taxon>Eggerthellales</taxon>
        <taxon>Eggerthellaceae</taxon>
        <taxon>Slackia</taxon>
    </lineage>
</organism>
<feature type="compositionally biased region" description="Basic and acidic residues" evidence="1">
    <location>
        <begin position="42"/>
        <end position="51"/>
    </location>
</feature>
<accession>D0WET3</accession>
<feature type="region of interest" description="Disordered" evidence="1">
    <location>
        <begin position="33"/>
        <end position="57"/>
    </location>
</feature>
<feature type="region of interest" description="Disordered" evidence="1">
    <location>
        <begin position="1"/>
        <end position="21"/>
    </location>
</feature>
<evidence type="ECO:0000313" key="2">
    <source>
        <dbReference type="EMBL" id="EEZ62221.1"/>
    </source>
</evidence>
<protein>
    <submittedName>
        <fullName evidence="2">Uncharacterized protein</fullName>
    </submittedName>
</protein>
<dbReference type="AlphaFoldDB" id="D0WET3"/>
<keyword evidence="3" id="KW-1185">Reference proteome</keyword>
<reference evidence="2" key="1">
    <citation type="submission" date="2009-10" db="EMBL/GenBank/DDBJ databases">
        <authorList>
            <person name="Weinstock G."/>
            <person name="Sodergren E."/>
            <person name="Clifton S."/>
            <person name="Fulton L."/>
            <person name="Fulton B."/>
            <person name="Courtney L."/>
            <person name="Fronick C."/>
            <person name="Harrison M."/>
            <person name="Strong C."/>
            <person name="Farmer C."/>
            <person name="Delahaunty K."/>
            <person name="Markovic C."/>
            <person name="Hall O."/>
            <person name="Minx P."/>
            <person name="Tomlinson C."/>
            <person name="Mitreva M."/>
            <person name="Nelson J."/>
            <person name="Hou S."/>
            <person name="Wollam A."/>
            <person name="Pepin K.H."/>
            <person name="Johnson M."/>
            <person name="Bhonagiri V."/>
            <person name="Nash W.E."/>
            <person name="Warren W."/>
            <person name="Chinwalla A."/>
            <person name="Mardis E.R."/>
            <person name="Wilson R.K."/>
        </authorList>
    </citation>
    <scope>NUCLEOTIDE SEQUENCE [LARGE SCALE GENOMIC DNA]</scope>
    <source>
        <strain evidence="2">ATCC 700122</strain>
    </source>
</reference>
<dbReference type="HOGENOM" id="CLU_2994313_0_0_11"/>
<proteinExistence type="predicted"/>
<evidence type="ECO:0000256" key="1">
    <source>
        <dbReference type="SAM" id="MobiDB-lite"/>
    </source>
</evidence>